<dbReference type="AlphaFoldDB" id="A0A1V4BYZ1"/>
<feature type="domain" description="N-terminal" evidence="1">
    <location>
        <begin position="10"/>
        <end position="117"/>
    </location>
</feature>
<dbReference type="PIRSF" id="PIRSF037112">
    <property type="entry name" value="Antirestriction_ArdC"/>
    <property type="match status" value="1"/>
</dbReference>
<dbReference type="GO" id="GO:0003697">
    <property type="term" value="F:single-stranded DNA binding"/>
    <property type="evidence" value="ECO:0007669"/>
    <property type="project" value="InterPro"/>
</dbReference>
<evidence type="ECO:0000259" key="1">
    <source>
        <dbReference type="Pfam" id="PF08401"/>
    </source>
</evidence>
<proteinExistence type="predicted"/>
<evidence type="ECO:0000313" key="3">
    <source>
        <dbReference type="EMBL" id="OPF19766.1"/>
    </source>
</evidence>
<dbReference type="Proteomes" id="UP000189835">
    <property type="component" value="Unassembled WGS sequence"/>
</dbReference>
<comment type="caution">
    <text evidence="3">The sequence shown here is derived from an EMBL/GenBank/DDBJ whole genome shotgun (WGS) entry which is preliminary data.</text>
</comment>
<evidence type="ECO:0000313" key="4">
    <source>
        <dbReference type="Proteomes" id="UP000189835"/>
    </source>
</evidence>
<dbReference type="InterPro" id="IPR013610">
    <property type="entry name" value="ArdC_N"/>
</dbReference>
<sequence>MMTDRQTKSDIYQTVTDRIVAAIEAGAPMFEMPWNRQSATTLPVNVHSKNAYRGVNILSLWVSQMKECYSSNIWGTYKQWQARGAQVRKGEKASLVVFYKEIEREVENDGDSKPGKLLLARASFVFNAEQVDGFSVPTPPVHEDKVEVIQSVADFVKATKAIVIHGGSKAYYRPRTDTIHIPQKALFKGTTTSTPTESYYSTLLHECVHWSGSETRLDRNLSNRFGDEAYAMEELIAELGAAFLCASLNITLDPRPDHAAYIDSWLKVLKSDKKAIFTAASQASQAVDYLYGLQPAMNAEAA</sequence>
<accession>A0A1V4BYZ1</accession>
<dbReference type="Pfam" id="PF08401">
    <property type="entry name" value="ArdcN"/>
    <property type="match status" value="1"/>
</dbReference>
<dbReference type="Pfam" id="PF18818">
    <property type="entry name" value="MPTase-PolyVal"/>
    <property type="match status" value="1"/>
</dbReference>
<dbReference type="InterPro" id="IPR017113">
    <property type="entry name" value="Antirestriction_ArdC"/>
</dbReference>
<organism evidence="3 4">
    <name type="scientific">Microcystis aeruginosa KW</name>
    <dbReference type="NCBI Taxonomy" id="1960155"/>
    <lineage>
        <taxon>Bacteria</taxon>
        <taxon>Bacillati</taxon>
        <taxon>Cyanobacteriota</taxon>
        <taxon>Cyanophyceae</taxon>
        <taxon>Oscillatoriophycideae</taxon>
        <taxon>Chroococcales</taxon>
        <taxon>Microcystaceae</taxon>
        <taxon>Microcystis</taxon>
    </lineage>
</organism>
<dbReference type="EMBL" id="MVGR01000002">
    <property type="protein sequence ID" value="OPF19766.1"/>
    <property type="molecule type" value="Genomic_DNA"/>
</dbReference>
<reference evidence="3 4" key="1">
    <citation type="submission" date="2017-02" db="EMBL/GenBank/DDBJ databases">
        <title>Genome sequence of Microcystis aeruginosa KW.</title>
        <authorList>
            <person name="Oh H.-M."/>
            <person name="Ahn C.-Y."/>
            <person name="Jeong H."/>
            <person name="Srivastava A."/>
            <person name="Lee H.-G."/>
            <person name="Kang S.-R."/>
        </authorList>
    </citation>
    <scope>NUCLEOTIDE SEQUENCE [LARGE SCALE GENOMIC DNA]</scope>
    <source>
        <strain evidence="3 4">KW</strain>
    </source>
</reference>
<feature type="domain" description="Polyvalent protein metallopeptidase" evidence="2">
    <location>
        <begin position="152"/>
        <end position="282"/>
    </location>
</feature>
<dbReference type="InterPro" id="IPR041459">
    <property type="entry name" value="MPTase-PolyVal"/>
</dbReference>
<protein>
    <submittedName>
        <fullName evidence="3">Peptidase</fullName>
    </submittedName>
</protein>
<gene>
    <name evidence="3" type="ORF">B1L04_03000</name>
</gene>
<evidence type="ECO:0000259" key="2">
    <source>
        <dbReference type="Pfam" id="PF18818"/>
    </source>
</evidence>
<name>A0A1V4BYZ1_MICAE</name>